<dbReference type="EMBL" id="JAUSZT010000003">
    <property type="protein sequence ID" value="MDQ0996524.1"/>
    <property type="molecule type" value="Genomic_DNA"/>
</dbReference>
<evidence type="ECO:0000256" key="3">
    <source>
        <dbReference type="ARBA" id="ARBA00022679"/>
    </source>
</evidence>
<proteinExistence type="inferred from homology"/>
<comment type="cofactor">
    <cofactor evidence="12 13">
        <name>Zn(2+)</name>
        <dbReference type="ChEBI" id="CHEBI:29105"/>
    </cofactor>
    <text evidence="12 13">Binds 1 zinc ion per monomer.</text>
</comment>
<evidence type="ECO:0000256" key="1">
    <source>
        <dbReference type="ARBA" id="ARBA00022478"/>
    </source>
</evidence>
<protein>
    <recommendedName>
        <fullName evidence="12 13">DNA primase</fullName>
        <ecNumber evidence="12">2.7.7.101</ecNumber>
    </recommendedName>
</protein>
<keyword evidence="5 12" id="KW-0235">DNA replication</keyword>
<dbReference type="Pfam" id="PF10410">
    <property type="entry name" value="DnaB_bind"/>
    <property type="match status" value="1"/>
</dbReference>
<feature type="region of interest" description="Disordered" evidence="15">
    <location>
        <begin position="431"/>
        <end position="460"/>
    </location>
</feature>
<comment type="domain">
    <text evidence="12">Contains an N-terminal zinc-binding domain, a central core domain that contains the primase activity, and a C-terminal DnaB-binding domain.</text>
</comment>
<comment type="function">
    <text evidence="12 13">RNA polymerase that catalyzes the synthesis of short RNA molecules used as primers for DNA polymerase during DNA replication.</text>
</comment>
<feature type="compositionally biased region" description="Low complexity" evidence="15">
    <location>
        <begin position="434"/>
        <end position="446"/>
    </location>
</feature>
<comment type="subunit">
    <text evidence="12">Monomer. Interacts with DnaB.</text>
</comment>
<dbReference type="RefSeq" id="WP_115052465.1">
    <property type="nucleotide sequence ID" value="NZ_JAUSZT010000003.1"/>
</dbReference>
<dbReference type="CDD" id="cd03364">
    <property type="entry name" value="TOPRIM_DnaG_primases"/>
    <property type="match status" value="1"/>
</dbReference>
<evidence type="ECO:0000256" key="11">
    <source>
        <dbReference type="ARBA" id="ARBA00023163"/>
    </source>
</evidence>
<evidence type="ECO:0000256" key="10">
    <source>
        <dbReference type="ARBA" id="ARBA00023125"/>
    </source>
</evidence>
<dbReference type="Proteomes" id="UP001237780">
    <property type="component" value="Unassembled WGS sequence"/>
</dbReference>
<dbReference type="SUPFAM" id="SSF56731">
    <property type="entry name" value="DNA primase core"/>
    <property type="match status" value="1"/>
</dbReference>
<gene>
    <name evidence="12" type="primary">dnaG</name>
    <name evidence="17" type="ORF">QFZ34_001706</name>
</gene>
<dbReference type="GO" id="GO:0016779">
    <property type="term" value="F:nucleotidyltransferase activity"/>
    <property type="evidence" value="ECO:0007669"/>
    <property type="project" value="UniProtKB-KW"/>
</dbReference>
<dbReference type="InterPro" id="IPR006295">
    <property type="entry name" value="DNA_primase_DnaG"/>
</dbReference>
<dbReference type="SUPFAM" id="SSF57783">
    <property type="entry name" value="Zinc beta-ribbon"/>
    <property type="match status" value="1"/>
</dbReference>
<keyword evidence="10 12" id="KW-0238">DNA-binding</keyword>
<evidence type="ECO:0000256" key="7">
    <source>
        <dbReference type="ARBA" id="ARBA00022771"/>
    </source>
</evidence>
<evidence type="ECO:0000256" key="2">
    <source>
        <dbReference type="ARBA" id="ARBA00022515"/>
    </source>
</evidence>
<evidence type="ECO:0000313" key="18">
    <source>
        <dbReference type="Proteomes" id="UP001237780"/>
    </source>
</evidence>
<dbReference type="EC" id="2.7.7.101" evidence="12"/>
<keyword evidence="4 12" id="KW-0548">Nucleotidyltransferase</keyword>
<comment type="catalytic activity">
    <reaction evidence="12">
        <text>ssDNA + n NTP = ssDNA/pppN(pN)n-1 hybrid + (n-1) diphosphate.</text>
        <dbReference type="EC" id="2.7.7.101"/>
    </reaction>
</comment>
<accession>A0ABU0S6Y8</accession>
<name>A0ABU0S6Y8_9HYPH</name>
<keyword evidence="14" id="KW-0175">Coiled coil</keyword>
<dbReference type="Pfam" id="PF01807">
    <property type="entry name" value="Zn_ribbon_DnaG"/>
    <property type="match status" value="1"/>
</dbReference>
<evidence type="ECO:0000256" key="4">
    <source>
        <dbReference type="ARBA" id="ARBA00022695"/>
    </source>
</evidence>
<feature type="zinc finger region" description="CHC2-type" evidence="12">
    <location>
        <begin position="43"/>
        <end position="67"/>
    </location>
</feature>
<dbReference type="PANTHER" id="PTHR30313">
    <property type="entry name" value="DNA PRIMASE"/>
    <property type="match status" value="1"/>
</dbReference>
<dbReference type="Gene3D" id="3.90.580.10">
    <property type="entry name" value="Zinc finger, CHC2-type domain"/>
    <property type="match status" value="1"/>
</dbReference>
<evidence type="ECO:0000259" key="16">
    <source>
        <dbReference type="PROSITE" id="PS50880"/>
    </source>
</evidence>
<evidence type="ECO:0000256" key="14">
    <source>
        <dbReference type="SAM" id="Coils"/>
    </source>
</evidence>
<dbReference type="Gene3D" id="3.90.980.10">
    <property type="entry name" value="DNA primase, catalytic core, N-terminal domain"/>
    <property type="match status" value="1"/>
</dbReference>
<dbReference type="InterPro" id="IPR006171">
    <property type="entry name" value="TOPRIM_dom"/>
</dbReference>
<keyword evidence="7 12" id="KW-0863">Zinc-finger</keyword>
<dbReference type="PROSITE" id="PS50880">
    <property type="entry name" value="TOPRIM"/>
    <property type="match status" value="1"/>
</dbReference>
<evidence type="ECO:0000256" key="5">
    <source>
        <dbReference type="ARBA" id="ARBA00022705"/>
    </source>
</evidence>
<evidence type="ECO:0000256" key="12">
    <source>
        <dbReference type="HAMAP-Rule" id="MF_00974"/>
    </source>
</evidence>
<dbReference type="InterPro" id="IPR034151">
    <property type="entry name" value="TOPRIM_DnaG_bac"/>
</dbReference>
<reference evidence="17 18" key="1">
    <citation type="submission" date="2023-07" db="EMBL/GenBank/DDBJ databases">
        <title>Comparative genomics of wheat-associated soil bacteria to identify genetic determinants of phenazine resistance.</title>
        <authorList>
            <person name="Mouncey N."/>
        </authorList>
    </citation>
    <scope>NUCLEOTIDE SEQUENCE [LARGE SCALE GENOMIC DNA]</scope>
    <source>
        <strain evidence="17 18">W4I11</strain>
    </source>
</reference>
<dbReference type="InterPro" id="IPR036977">
    <property type="entry name" value="DNA_primase_Znf_CHC2"/>
</dbReference>
<keyword evidence="2 12" id="KW-0639">Primosome</keyword>
<dbReference type="SMART" id="SM00493">
    <property type="entry name" value="TOPRIM"/>
    <property type="match status" value="1"/>
</dbReference>
<keyword evidence="3 12" id="KW-0808">Transferase</keyword>
<dbReference type="PIRSF" id="PIRSF002811">
    <property type="entry name" value="DnaG"/>
    <property type="match status" value="1"/>
</dbReference>
<evidence type="ECO:0000256" key="13">
    <source>
        <dbReference type="PIRNR" id="PIRNR002811"/>
    </source>
</evidence>
<dbReference type="InterPro" id="IPR037068">
    <property type="entry name" value="DNA_primase_core_N_sf"/>
</dbReference>
<evidence type="ECO:0000313" key="17">
    <source>
        <dbReference type="EMBL" id="MDQ0996524.1"/>
    </source>
</evidence>
<keyword evidence="1 12" id="KW-0240">DNA-directed RNA polymerase</keyword>
<evidence type="ECO:0000256" key="8">
    <source>
        <dbReference type="ARBA" id="ARBA00022833"/>
    </source>
</evidence>
<dbReference type="InterPro" id="IPR013264">
    <property type="entry name" value="DNAG_N"/>
</dbReference>
<keyword evidence="9" id="KW-0460">Magnesium</keyword>
<evidence type="ECO:0000256" key="6">
    <source>
        <dbReference type="ARBA" id="ARBA00022723"/>
    </source>
</evidence>
<comment type="caution">
    <text evidence="17">The sequence shown here is derived from an EMBL/GenBank/DDBJ whole genome shotgun (WGS) entry which is preliminary data.</text>
</comment>
<dbReference type="InterPro" id="IPR050219">
    <property type="entry name" value="DnaG_primase"/>
</dbReference>
<dbReference type="Gene3D" id="3.40.1360.10">
    <property type="match status" value="1"/>
</dbReference>
<keyword evidence="8 12" id="KW-0862">Zinc</keyword>
<organism evidence="17 18">
    <name type="scientific">Phyllobacterium ifriqiyense</name>
    <dbReference type="NCBI Taxonomy" id="314238"/>
    <lineage>
        <taxon>Bacteria</taxon>
        <taxon>Pseudomonadati</taxon>
        <taxon>Pseudomonadota</taxon>
        <taxon>Alphaproteobacteria</taxon>
        <taxon>Hyphomicrobiales</taxon>
        <taxon>Phyllobacteriaceae</taxon>
        <taxon>Phyllobacterium</taxon>
    </lineage>
</organism>
<evidence type="ECO:0000256" key="15">
    <source>
        <dbReference type="SAM" id="MobiDB-lite"/>
    </source>
</evidence>
<sequence length="649" mass="71884">MRFPPSFLDEIRERVPISSVIGTRVSFDRKKTNAQKGDFWACCPFHGEKSPSFHCEDRKGRYHCFGCGVTGDHFRFLTELEGLSFPEAVERVADMAGVPMPARDAEMEIREAKRATLYDVMEMATKFFEEQLQAAGGAKARAYLRDRGLSAATQHSYRLGYAPESRNALKEHLASKGATKDQIEACGLVVYGDDKPVSFDRFRDRIMFPIEDLRGRIIAFGGRALAPNAIAKYMNSNETELFHKGKILFNALRARKAAQPQAGQPAKAVIAVEGYMDVIALAQAGFTHAVAPLGTALTEDQLGLLWRMSPEPVLCFDGDSAGIKAAHRAIDLALPVLKPGYSLRFAVLPEGKDPDDLVKSSGPQAFQEVLNDARPLADMLWSRETSSGVFDTPERRAELESRLKQMTALIADENVRRHYGQDVRERIQQFFGPNQRNNGERGNNQNAYGQPRYGSRGKGAATGRFAVSDNLTKSALGARSSSKLPVRETAILMTLFNHPRLIEDDFETVVDLELEHPDLKRFHAAMLDAMAEHHVSSGAEMRKAIADQGLATLVEALEAIIRRNREWSASAEAAEEDAREALRQAIHLHQRARALHKELELARVALGADATEENFNRLLDIQNDIRNAQATEALIEGFGIPSGRSAKGF</sequence>
<keyword evidence="18" id="KW-1185">Reference proteome</keyword>
<comment type="similarity">
    <text evidence="12 13">Belongs to the DnaG primase family.</text>
</comment>
<keyword evidence="6 12" id="KW-0479">Metal-binding</keyword>
<dbReference type="SMART" id="SM00400">
    <property type="entry name" value="ZnF_CHCC"/>
    <property type="match status" value="1"/>
</dbReference>
<dbReference type="InterPro" id="IPR030846">
    <property type="entry name" value="DnaG_bac"/>
</dbReference>
<dbReference type="InterPro" id="IPR002694">
    <property type="entry name" value="Znf_CHC2"/>
</dbReference>
<keyword evidence="11 12" id="KW-0804">Transcription</keyword>
<feature type="coiled-coil region" evidence="14">
    <location>
        <begin position="557"/>
        <end position="591"/>
    </location>
</feature>
<dbReference type="Pfam" id="PF13662">
    <property type="entry name" value="Toprim_4"/>
    <property type="match status" value="1"/>
</dbReference>
<dbReference type="HAMAP" id="MF_00974">
    <property type="entry name" value="DNA_primase_DnaG"/>
    <property type="match status" value="1"/>
</dbReference>
<feature type="domain" description="Toprim" evidence="16">
    <location>
        <begin position="267"/>
        <end position="349"/>
    </location>
</feature>
<dbReference type="PANTHER" id="PTHR30313:SF2">
    <property type="entry name" value="DNA PRIMASE"/>
    <property type="match status" value="1"/>
</dbReference>
<dbReference type="Pfam" id="PF08275">
    <property type="entry name" value="DNAG_N"/>
    <property type="match status" value="1"/>
</dbReference>
<dbReference type="NCBIfam" id="TIGR01391">
    <property type="entry name" value="dnaG"/>
    <property type="match status" value="1"/>
</dbReference>
<evidence type="ECO:0000256" key="9">
    <source>
        <dbReference type="ARBA" id="ARBA00022842"/>
    </source>
</evidence>
<dbReference type="InterPro" id="IPR019475">
    <property type="entry name" value="DNA_primase_DnaB-bd"/>
</dbReference>